<gene>
    <name evidence="1" type="ORF">TRSC58_01943</name>
</gene>
<comment type="caution">
    <text evidence="1">The sequence shown here is derived from an EMBL/GenBank/DDBJ whole genome shotgun (WGS) entry which is preliminary data.</text>
</comment>
<dbReference type="Gene3D" id="1.25.10.10">
    <property type="entry name" value="Leucine-rich Repeat Variant"/>
    <property type="match status" value="1"/>
</dbReference>
<dbReference type="SUPFAM" id="SSF48371">
    <property type="entry name" value="ARM repeat"/>
    <property type="match status" value="1"/>
</dbReference>
<dbReference type="InterPro" id="IPR011989">
    <property type="entry name" value="ARM-like"/>
</dbReference>
<dbReference type="AlphaFoldDB" id="A0A061JAL6"/>
<organism evidence="1 2">
    <name type="scientific">Trypanosoma rangeli SC58</name>
    <dbReference type="NCBI Taxonomy" id="429131"/>
    <lineage>
        <taxon>Eukaryota</taxon>
        <taxon>Discoba</taxon>
        <taxon>Euglenozoa</taxon>
        <taxon>Kinetoplastea</taxon>
        <taxon>Metakinetoplastina</taxon>
        <taxon>Trypanosomatida</taxon>
        <taxon>Trypanosomatidae</taxon>
        <taxon>Trypanosoma</taxon>
        <taxon>Herpetosoma</taxon>
    </lineage>
</organism>
<sequence>MMRRAPEWFTRGRARERFHQLWPWVLSSTCAAMYFYNREPFDEMAGTVVSRVRRPLLKTMEWIELHDVDPETMALELPPDMIFGPLEFPKQMRFLLAALRADNELADGYLARVLVDHMDLSLDVPNLPEAELLEAGGKDLLNFAIDDFLGEGTRKVRKHVFFQPDEFLRLINFLSAYPTLTDYFVNQRNGVELVFRALDHSHDAYARVLALRSICLFCFTQRHDGDVERRILQANGMKQIVEAYKQSSGDPTDTRYITLVLSSIMRHYPKEGGKEFIDADGIQAAVNNLNISRYKGLPQHIRVLHDAQRLPPAALGKQTTNALIEDADFIPVAMGILDVFPEFYETAGDILSLLEDIVPSQTTPFTLLEYRAMPTLSKFFVHWKDDHGFQTDGTRTQVVRLFKMMLNDKTCQRCYDPSVASYELQECLRTAKEAIREEEEGSGVGHEPQHAMS</sequence>
<proteinExistence type="predicted"/>
<evidence type="ECO:0000313" key="1">
    <source>
        <dbReference type="EMBL" id="ESL10327.1"/>
    </source>
</evidence>
<evidence type="ECO:0000313" key="2">
    <source>
        <dbReference type="Proteomes" id="UP000031737"/>
    </source>
</evidence>
<accession>A0A061JAL6</accession>
<dbReference type="VEuPathDB" id="TriTrypDB:TRSC58_01943"/>
<keyword evidence="2" id="KW-1185">Reference proteome</keyword>
<protein>
    <submittedName>
        <fullName evidence="1">Uncharacterized protein</fullName>
    </submittedName>
</protein>
<dbReference type="OrthoDB" id="268671at2759"/>
<dbReference type="EMBL" id="AUPL01001943">
    <property type="protein sequence ID" value="ESL10327.1"/>
    <property type="molecule type" value="Genomic_DNA"/>
</dbReference>
<dbReference type="InterPro" id="IPR016024">
    <property type="entry name" value="ARM-type_fold"/>
</dbReference>
<reference evidence="1 2" key="1">
    <citation type="submission" date="2013-07" db="EMBL/GenBank/DDBJ databases">
        <authorList>
            <person name="Stoco P.H."/>
            <person name="Wagner G."/>
            <person name="Gerber A."/>
            <person name="Zaha A."/>
            <person name="Thompson C."/>
            <person name="Bartholomeu D.C."/>
            <person name="Luckemeyer D.D."/>
            <person name="Bahia D."/>
            <person name="Loreto E."/>
            <person name="Prestes E.B."/>
            <person name="Lima F.M."/>
            <person name="Rodrigues-Luiz G."/>
            <person name="Vallejo G.A."/>
            <person name="Filho J.F."/>
            <person name="Monteiro K.M."/>
            <person name="Tyler K.M."/>
            <person name="de Almeida L.G."/>
            <person name="Ortiz M.F."/>
            <person name="Siervo M.A."/>
            <person name="de Moraes M.H."/>
            <person name="Cunha O.L."/>
            <person name="Mendonca-Neto R."/>
            <person name="Silva R."/>
            <person name="Teixeira S.M."/>
            <person name="Murta S.M."/>
            <person name="Sincero T.C."/>
            <person name="Mendes T.A."/>
            <person name="Urmenyi T.P."/>
            <person name="Silva V.G."/>
            <person name="da Rocha W.D."/>
            <person name="Andersson B."/>
            <person name="Romanha A.J."/>
            <person name="Steindel M."/>
            <person name="de Vasconcelos A.T."/>
            <person name="Grisard E.C."/>
        </authorList>
    </citation>
    <scope>NUCLEOTIDE SEQUENCE [LARGE SCALE GENOMIC DNA]</scope>
    <source>
        <strain evidence="1 2">SC58</strain>
    </source>
</reference>
<name>A0A061JAL6_TRYRA</name>
<dbReference type="Proteomes" id="UP000031737">
    <property type="component" value="Unassembled WGS sequence"/>
</dbReference>